<keyword evidence="1" id="KW-0472">Membrane</keyword>
<sequence>MKFTFTSKDDLFPAGAIIPGSPLIPLDDRSGAQKFLEAELSTTRLKRIYKLLFLTSRRDNISPLHHQQLLGRAICVSERPDLHLVWHYDRIFVKPIPKCLFSATLWEKHLLPVRLSDGSDTSSLLLEALGFLRTYSRLIRHECDLDIAKDRKLVPDLVTWEAWCKFIQQFSFLKDREVADRYHYGEIRLTRLNLWHSLRYGRSYFEVNHNYATFFAGFGAPYLFIFGAITVCLTALQTGLATYPQWGAYQEISSSIVPFTLILTLAGLMLFPAIFVFYQLKELFFFCFAYQNLS</sequence>
<dbReference type="Pfam" id="PF20246">
    <property type="entry name" value="DUF6601"/>
    <property type="match status" value="1"/>
</dbReference>
<dbReference type="InterPro" id="IPR046536">
    <property type="entry name" value="DUF6601"/>
</dbReference>
<dbReference type="PANTHER" id="PTHR34414:SF1">
    <property type="entry name" value="SUBTILISIN-LIKE SERINE PROTEASE"/>
    <property type="match status" value="1"/>
</dbReference>
<proteinExistence type="predicted"/>
<dbReference type="PANTHER" id="PTHR34414">
    <property type="entry name" value="HET DOMAIN-CONTAINING PROTEIN-RELATED"/>
    <property type="match status" value="1"/>
</dbReference>
<feature type="transmembrane region" description="Helical" evidence="1">
    <location>
        <begin position="256"/>
        <end position="278"/>
    </location>
</feature>
<evidence type="ECO:0000313" key="3">
    <source>
        <dbReference type="Proteomes" id="UP000693738"/>
    </source>
</evidence>
<reference evidence="2" key="1">
    <citation type="submission" date="2021-05" db="EMBL/GenBank/DDBJ databases">
        <authorList>
            <person name="Khan N."/>
        </authorList>
    </citation>
    <scope>NUCLEOTIDE SEQUENCE</scope>
</reference>
<protein>
    <recommendedName>
        <fullName evidence="4">Subtilisin-like serine protease</fullName>
    </recommendedName>
</protein>
<evidence type="ECO:0008006" key="4">
    <source>
        <dbReference type="Google" id="ProtNLM"/>
    </source>
</evidence>
<organism evidence="2 3">
    <name type="scientific">Fusarium equiseti</name>
    <name type="common">Fusarium scirpi</name>
    <dbReference type="NCBI Taxonomy" id="61235"/>
    <lineage>
        <taxon>Eukaryota</taxon>
        <taxon>Fungi</taxon>
        <taxon>Dikarya</taxon>
        <taxon>Ascomycota</taxon>
        <taxon>Pezizomycotina</taxon>
        <taxon>Sordariomycetes</taxon>
        <taxon>Hypocreomycetidae</taxon>
        <taxon>Hypocreales</taxon>
        <taxon>Nectriaceae</taxon>
        <taxon>Fusarium</taxon>
        <taxon>Fusarium incarnatum-equiseti species complex</taxon>
    </lineage>
</organism>
<evidence type="ECO:0000256" key="1">
    <source>
        <dbReference type="SAM" id="Phobius"/>
    </source>
</evidence>
<comment type="caution">
    <text evidence="2">The sequence shown here is derived from an EMBL/GenBank/DDBJ whole genome shotgun (WGS) entry which is preliminary data.</text>
</comment>
<dbReference type="Proteomes" id="UP000693738">
    <property type="component" value="Unassembled WGS sequence"/>
</dbReference>
<gene>
    <name evidence="2" type="ORF">FEQUK3_LOCUS6820</name>
</gene>
<name>A0A8J2IQE9_FUSEQ</name>
<accession>A0A8J2IQE9</accession>
<evidence type="ECO:0000313" key="2">
    <source>
        <dbReference type="EMBL" id="CAG7561102.1"/>
    </source>
</evidence>
<dbReference type="EMBL" id="CAJSTJ010000140">
    <property type="protein sequence ID" value="CAG7561102.1"/>
    <property type="molecule type" value="Genomic_DNA"/>
</dbReference>
<dbReference type="AlphaFoldDB" id="A0A8J2IQE9"/>
<keyword evidence="1" id="KW-0812">Transmembrane</keyword>
<keyword evidence="1" id="KW-1133">Transmembrane helix</keyword>
<feature type="transmembrane region" description="Helical" evidence="1">
    <location>
        <begin position="211"/>
        <end position="236"/>
    </location>
</feature>